<dbReference type="AlphaFoldDB" id="A0A8J5XK68"/>
<dbReference type="OrthoDB" id="9984275at2759"/>
<dbReference type="GO" id="GO:0006886">
    <property type="term" value="P:intracellular protein transport"/>
    <property type="evidence" value="ECO:0007669"/>
    <property type="project" value="InterPro"/>
</dbReference>
<accession>A0A8J5XK68</accession>
<evidence type="ECO:0000256" key="9">
    <source>
        <dbReference type="SAM" id="MobiDB-lite"/>
    </source>
</evidence>
<keyword evidence="11" id="KW-1185">Reference proteome</keyword>
<keyword evidence="6" id="KW-0472">Membrane</keyword>
<comment type="similarity">
    <text evidence="2">Belongs to the SNAP family.</text>
</comment>
<comment type="caution">
    <text evidence="10">The sequence shown here is derived from an EMBL/GenBank/DDBJ whole genome shotgun (WGS) entry which is preliminary data.</text>
</comment>
<name>A0A8J5XK68_DIALT</name>
<evidence type="ECO:0000256" key="3">
    <source>
        <dbReference type="ARBA" id="ARBA00022448"/>
    </source>
</evidence>
<feature type="compositionally biased region" description="Acidic residues" evidence="9">
    <location>
        <begin position="361"/>
        <end position="371"/>
    </location>
</feature>
<dbReference type="InterPro" id="IPR011990">
    <property type="entry name" value="TPR-like_helical_dom_sf"/>
</dbReference>
<dbReference type="GO" id="GO:0005774">
    <property type="term" value="C:vacuolar membrane"/>
    <property type="evidence" value="ECO:0007669"/>
    <property type="project" value="TreeGrafter"/>
</dbReference>
<evidence type="ECO:0000256" key="7">
    <source>
        <dbReference type="ARBA" id="ARBA00040047"/>
    </source>
</evidence>
<dbReference type="Proteomes" id="UP000751190">
    <property type="component" value="Unassembled WGS sequence"/>
</dbReference>
<keyword evidence="4" id="KW-0931">ER-Golgi transport</keyword>
<dbReference type="GO" id="GO:0016192">
    <property type="term" value="P:vesicle-mediated transport"/>
    <property type="evidence" value="ECO:0007669"/>
    <property type="project" value="UniProtKB-KW"/>
</dbReference>
<sequence>METRRKEAAEAMAAGAKHEKTTLTKWKPDWESALAEYERAGTCFKGLKDHASAGTAFAKAANAAYKCEILAAAGKHYESAAQMHRDAKDLSAAADMYDRSAACYFEDGSVDRGADVLVKGARVIEDADAERATSFIERAVQAWKEDDTKPIEFSVETYKAAVSFHLRARRLREAIDVLEELLEAHAALRQPTGAAKCALSIVVARLHADDYMGAHTWLGALEADLSRAEIARQEEVATARELLDAFASQSDETLAAVVGKRVFIYLDAQALKLARELTLQAAAVPVEHVGPRGRNAAPTVALESFGASSLPLPPPPPLPGDDDDDDDEGGAGTAARPALAAAAAAATPAPRPAPQLGDFGEVVEEFTDDLT</sequence>
<organism evidence="10 11">
    <name type="scientific">Diacronema lutheri</name>
    <name type="common">Unicellular marine alga</name>
    <name type="synonym">Monochrysis lutheri</name>
    <dbReference type="NCBI Taxonomy" id="2081491"/>
    <lineage>
        <taxon>Eukaryota</taxon>
        <taxon>Haptista</taxon>
        <taxon>Haptophyta</taxon>
        <taxon>Pavlovophyceae</taxon>
        <taxon>Pavlovales</taxon>
        <taxon>Pavlovaceae</taxon>
        <taxon>Diacronema</taxon>
    </lineage>
</organism>
<proteinExistence type="inferred from homology"/>
<evidence type="ECO:0000256" key="2">
    <source>
        <dbReference type="ARBA" id="ARBA00010050"/>
    </source>
</evidence>
<dbReference type="EMBL" id="JAGTXO010000009">
    <property type="protein sequence ID" value="KAG8465927.1"/>
    <property type="molecule type" value="Genomic_DNA"/>
</dbReference>
<dbReference type="GO" id="GO:0031201">
    <property type="term" value="C:SNARE complex"/>
    <property type="evidence" value="ECO:0007669"/>
    <property type="project" value="TreeGrafter"/>
</dbReference>
<evidence type="ECO:0000256" key="4">
    <source>
        <dbReference type="ARBA" id="ARBA00022892"/>
    </source>
</evidence>
<evidence type="ECO:0000256" key="5">
    <source>
        <dbReference type="ARBA" id="ARBA00022927"/>
    </source>
</evidence>
<dbReference type="InterPro" id="IPR000744">
    <property type="entry name" value="NSF_attach"/>
</dbReference>
<protein>
    <recommendedName>
        <fullName evidence="7">Gamma-soluble NSF attachment protein</fullName>
    </recommendedName>
    <alternativeName>
        <fullName evidence="8">N-ethylmaleimide-sensitive factor attachment protein gamma</fullName>
    </alternativeName>
</protein>
<evidence type="ECO:0000256" key="1">
    <source>
        <dbReference type="ARBA" id="ARBA00004170"/>
    </source>
</evidence>
<keyword evidence="5" id="KW-0653">Protein transport</keyword>
<evidence type="ECO:0000256" key="8">
    <source>
        <dbReference type="ARBA" id="ARBA00042485"/>
    </source>
</evidence>
<evidence type="ECO:0000313" key="11">
    <source>
        <dbReference type="Proteomes" id="UP000751190"/>
    </source>
</evidence>
<feature type="compositionally biased region" description="Acidic residues" evidence="9">
    <location>
        <begin position="320"/>
        <end position="329"/>
    </location>
</feature>
<dbReference type="Pfam" id="PF14938">
    <property type="entry name" value="SNAP"/>
    <property type="match status" value="1"/>
</dbReference>
<dbReference type="Gene3D" id="1.25.40.10">
    <property type="entry name" value="Tetratricopeptide repeat domain"/>
    <property type="match status" value="1"/>
</dbReference>
<dbReference type="PANTHER" id="PTHR13768">
    <property type="entry name" value="SOLUBLE NSF ATTACHMENT PROTEIN SNAP"/>
    <property type="match status" value="1"/>
</dbReference>
<evidence type="ECO:0000256" key="6">
    <source>
        <dbReference type="ARBA" id="ARBA00023136"/>
    </source>
</evidence>
<dbReference type="GO" id="GO:0019905">
    <property type="term" value="F:syntaxin binding"/>
    <property type="evidence" value="ECO:0007669"/>
    <property type="project" value="TreeGrafter"/>
</dbReference>
<keyword evidence="3" id="KW-0813">Transport</keyword>
<dbReference type="OMA" id="RSWFHAA"/>
<feature type="compositionally biased region" description="Low complexity" evidence="9">
    <location>
        <begin position="333"/>
        <end position="348"/>
    </location>
</feature>
<gene>
    <name evidence="10" type="ORF">KFE25_005497</name>
</gene>
<dbReference type="GO" id="GO:0005483">
    <property type="term" value="F:soluble NSF attachment protein activity"/>
    <property type="evidence" value="ECO:0007669"/>
    <property type="project" value="TreeGrafter"/>
</dbReference>
<comment type="subcellular location">
    <subcellularLocation>
        <location evidence="1">Membrane</location>
        <topology evidence="1">Peripheral membrane protein</topology>
    </subcellularLocation>
</comment>
<feature type="region of interest" description="Disordered" evidence="9">
    <location>
        <begin position="306"/>
        <end position="371"/>
    </location>
</feature>
<dbReference type="SUPFAM" id="SSF48452">
    <property type="entry name" value="TPR-like"/>
    <property type="match status" value="1"/>
</dbReference>
<reference evidence="10" key="1">
    <citation type="submission" date="2021-05" db="EMBL/GenBank/DDBJ databases">
        <title>The genome of the haptophyte Pavlova lutheri (Diacronema luteri, Pavlovales) - a model for lipid biosynthesis in eukaryotic algae.</title>
        <authorList>
            <person name="Hulatt C.J."/>
            <person name="Posewitz M.C."/>
        </authorList>
    </citation>
    <scope>NUCLEOTIDE SEQUENCE</scope>
    <source>
        <strain evidence="10">NIVA-4/92</strain>
    </source>
</reference>
<dbReference type="PANTHER" id="PTHR13768:SF2">
    <property type="entry name" value="GAMMA-SOLUBLE NSF ATTACHMENT PROTEIN"/>
    <property type="match status" value="1"/>
</dbReference>
<evidence type="ECO:0000313" key="10">
    <source>
        <dbReference type="EMBL" id="KAG8465927.1"/>
    </source>
</evidence>